<protein>
    <recommendedName>
        <fullName evidence="4">Lipoprotein</fullName>
    </recommendedName>
</protein>
<name>A0A379ZB76_9GAMM</name>
<proteinExistence type="predicted"/>
<dbReference type="EMBL" id="UGYO01000001">
    <property type="protein sequence ID" value="SUI58529.1"/>
    <property type="molecule type" value="Genomic_DNA"/>
</dbReference>
<dbReference type="Proteomes" id="UP000254069">
    <property type="component" value="Unassembled WGS sequence"/>
</dbReference>
<evidence type="ECO:0000313" key="3">
    <source>
        <dbReference type="Proteomes" id="UP000254069"/>
    </source>
</evidence>
<accession>A0A379ZB76</accession>
<dbReference type="PROSITE" id="PS51257">
    <property type="entry name" value="PROKAR_LIPOPROTEIN"/>
    <property type="match status" value="1"/>
</dbReference>
<evidence type="ECO:0000256" key="1">
    <source>
        <dbReference type="SAM" id="SignalP"/>
    </source>
</evidence>
<feature type="signal peptide" evidence="1">
    <location>
        <begin position="1"/>
        <end position="21"/>
    </location>
</feature>
<dbReference type="NCBIfam" id="NF047637">
    <property type="entry name" value="lipo_CC0125"/>
    <property type="match status" value="1"/>
</dbReference>
<evidence type="ECO:0000313" key="2">
    <source>
        <dbReference type="EMBL" id="SUI58529.1"/>
    </source>
</evidence>
<feature type="chain" id="PRO_5017078800" description="Lipoprotein" evidence="1">
    <location>
        <begin position="22"/>
        <end position="151"/>
    </location>
</feature>
<keyword evidence="1" id="KW-0732">Signal</keyword>
<organism evidence="2 3">
    <name type="scientific">Shewanella algae</name>
    <dbReference type="NCBI Taxonomy" id="38313"/>
    <lineage>
        <taxon>Bacteria</taxon>
        <taxon>Pseudomonadati</taxon>
        <taxon>Pseudomonadota</taxon>
        <taxon>Gammaproteobacteria</taxon>
        <taxon>Alteromonadales</taxon>
        <taxon>Shewanellaceae</taxon>
        <taxon>Shewanella</taxon>
    </lineage>
</organism>
<keyword evidence="3" id="KW-1185">Reference proteome</keyword>
<gene>
    <name evidence="2" type="ORF">NCTC10738_01428</name>
</gene>
<evidence type="ECO:0008006" key="4">
    <source>
        <dbReference type="Google" id="ProtNLM"/>
    </source>
</evidence>
<dbReference type="RefSeq" id="WP_115389449.1">
    <property type="nucleotide sequence ID" value="NZ_JADZHC010000089.1"/>
</dbReference>
<sequence>MKSLKNLLLAAGLAIVVSGCATPYDTQKSFWTFGKGFETTQIASNAWQISFVCNNNTDRALARKYILRKAAELSQQGGFAFFTLDSEQTNRDAVNTFGVGRNDNSWLWGSNSIERETSVIVEVTGLNQKLENPGTRVYEVSYILSNVSVKD</sequence>
<reference evidence="2 3" key="1">
    <citation type="submission" date="2018-06" db="EMBL/GenBank/DDBJ databases">
        <authorList>
            <consortium name="Pathogen Informatics"/>
            <person name="Doyle S."/>
        </authorList>
    </citation>
    <scope>NUCLEOTIDE SEQUENCE [LARGE SCALE GENOMIC DNA]</scope>
    <source>
        <strain evidence="2 3">NCTC10738</strain>
    </source>
</reference>
<dbReference type="AlphaFoldDB" id="A0A379ZB76"/>